<dbReference type="GO" id="GO:0003677">
    <property type="term" value="F:DNA binding"/>
    <property type="evidence" value="ECO:0007669"/>
    <property type="project" value="UniProtKB-UniRule"/>
</dbReference>
<dbReference type="InterPro" id="IPR001647">
    <property type="entry name" value="HTH_TetR"/>
</dbReference>
<reference evidence="4 5" key="1">
    <citation type="submission" date="2016-08" db="EMBL/GenBank/DDBJ databases">
        <authorList>
            <person name="Seilhamer J.J."/>
        </authorList>
    </citation>
    <scope>NUCLEOTIDE SEQUENCE [LARGE SCALE GENOMIC DNA]</scope>
    <source>
        <strain evidence="4 5">ANC 4874</strain>
    </source>
</reference>
<feature type="DNA-binding region" description="H-T-H motif" evidence="2">
    <location>
        <begin position="99"/>
        <end position="118"/>
    </location>
</feature>
<gene>
    <name evidence="4" type="ORF">GA0116959_111107</name>
</gene>
<dbReference type="Pfam" id="PF00440">
    <property type="entry name" value="TetR_N"/>
    <property type="match status" value="1"/>
</dbReference>
<dbReference type="AlphaFoldDB" id="A0A1C4GX25"/>
<dbReference type="InterPro" id="IPR009057">
    <property type="entry name" value="Homeodomain-like_sf"/>
</dbReference>
<dbReference type="Proteomes" id="UP000243661">
    <property type="component" value="Unassembled WGS sequence"/>
</dbReference>
<dbReference type="Gene3D" id="1.10.357.10">
    <property type="entry name" value="Tetracycline Repressor, domain 2"/>
    <property type="match status" value="1"/>
</dbReference>
<dbReference type="PANTHER" id="PTHR47752">
    <property type="entry name" value="HTH-TYPE TRANSCRIPTIONAL REPRESSOR FABR"/>
    <property type="match status" value="1"/>
</dbReference>
<protein>
    <submittedName>
        <fullName evidence="4">Transcriptional regulator, TetR family</fullName>
    </submittedName>
</protein>
<evidence type="ECO:0000313" key="4">
    <source>
        <dbReference type="EMBL" id="SCC72698.1"/>
    </source>
</evidence>
<dbReference type="NCBIfam" id="NF008402">
    <property type="entry name" value="PRK11202.1"/>
    <property type="match status" value="1"/>
</dbReference>
<proteinExistence type="predicted"/>
<dbReference type="PROSITE" id="PS50977">
    <property type="entry name" value="HTH_TETR_2"/>
    <property type="match status" value="1"/>
</dbReference>
<dbReference type="PANTHER" id="PTHR47752:SF1">
    <property type="entry name" value="HTH-TYPE TRANSCRIPTIONAL REPRESSOR FABR"/>
    <property type="match status" value="1"/>
</dbReference>
<sequence>MNLYYYTHVYIFVYTLVLFLFISQVQPQPLYCLSISNALKNMTHSSVRKNITIQTEAQNHPHEPVIVRTVGRKATITKEELFQAALNLIGPQKSIASLSLREVAREAGIAPNSFYRHFKDIDELAIELIDRSGLVLRQIFLEARLKASKQNSIIRSSVEVFITQLDADEGNLSLLLREAYTGSASYKLAVERQLNYFQQELKDDLIVLERLNHSKLYHPNLVAKAITQLVFNMGAKVIDIPANERKEIAEQTMIMIRMILEGARHLDEAKI</sequence>
<name>A0A1C4GX25_9GAMM</name>
<keyword evidence="1 2" id="KW-0238">DNA-binding</keyword>
<dbReference type="SUPFAM" id="SSF46689">
    <property type="entry name" value="Homeodomain-like"/>
    <property type="match status" value="1"/>
</dbReference>
<dbReference type="EMBL" id="FMBK01000011">
    <property type="protein sequence ID" value="SCC72698.1"/>
    <property type="molecule type" value="Genomic_DNA"/>
</dbReference>
<dbReference type="InterPro" id="IPR050692">
    <property type="entry name" value="HTH_transcr_repressor_FabR"/>
</dbReference>
<evidence type="ECO:0000256" key="1">
    <source>
        <dbReference type="ARBA" id="ARBA00023125"/>
    </source>
</evidence>
<dbReference type="Gene3D" id="1.10.10.60">
    <property type="entry name" value="Homeodomain-like"/>
    <property type="match status" value="1"/>
</dbReference>
<accession>A0A1C4GX25</accession>
<evidence type="ECO:0000259" key="3">
    <source>
        <dbReference type="PROSITE" id="PS50977"/>
    </source>
</evidence>
<evidence type="ECO:0000256" key="2">
    <source>
        <dbReference type="PROSITE-ProRule" id="PRU00335"/>
    </source>
</evidence>
<feature type="domain" description="HTH tetR-type" evidence="3">
    <location>
        <begin position="75"/>
        <end position="136"/>
    </location>
</feature>
<evidence type="ECO:0000313" key="5">
    <source>
        <dbReference type="Proteomes" id="UP000243661"/>
    </source>
</evidence>
<organism evidence="4 5">
    <name type="scientific">Acinetobacter albensis</name>
    <dbReference type="NCBI Taxonomy" id="1673609"/>
    <lineage>
        <taxon>Bacteria</taxon>
        <taxon>Pseudomonadati</taxon>
        <taxon>Pseudomonadota</taxon>
        <taxon>Gammaproteobacteria</taxon>
        <taxon>Moraxellales</taxon>
        <taxon>Moraxellaceae</taxon>
        <taxon>Acinetobacter</taxon>
    </lineage>
</organism>